<dbReference type="GO" id="GO:0005524">
    <property type="term" value="F:ATP binding"/>
    <property type="evidence" value="ECO:0007669"/>
    <property type="project" value="UniProtKB-UniRule"/>
</dbReference>
<organism evidence="12 13">
    <name type="scientific">Oleiagrimonas soli</name>
    <dbReference type="NCBI Taxonomy" id="1543381"/>
    <lineage>
        <taxon>Bacteria</taxon>
        <taxon>Pseudomonadati</taxon>
        <taxon>Pseudomonadota</taxon>
        <taxon>Gammaproteobacteria</taxon>
        <taxon>Lysobacterales</taxon>
        <taxon>Rhodanobacteraceae</taxon>
        <taxon>Oleiagrimonas</taxon>
    </lineage>
</organism>
<keyword evidence="6 9" id="KW-0547">Nucleotide-binding</keyword>
<evidence type="ECO:0000256" key="3">
    <source>
        <dbReference type="ARBA" id="ARBA00020170"/>
    </source>
</evidence>
<sequence>MYIRRLQIQGLRSLDDVRIELAEGLHVLVGPNGAGKSSVLEAVYLLSHGRSFRSGAREALIQRGRDALSIYAEVAVTEDRTHRLGLGRQSGRWQAHIDGEAGHTIGELVAHCAAICFEPGSHALIAGAAEERRRYLDWGVFHVEHAFLMQWRRYQRALRQRNATLRAARVPDAAALEPWEAEMSRAGEAVEAARLTYVDRLRPHLERHLQNLLPELGAIRLEYRRGWTEERSLQDTLIERRERDAYRGHTAAGPHRADWALVFEHAPMREHLSRGQEKLCALGCMLAQGSLYAEEHGAWPIVCLDDLASELDQAHQRSVVQSLAGVRAQVLVTGTEAVSAMDGIEVNLFHVEQGAVTRR</sequence>
<evidence type="ECO:0000256" key="8">
    <source>
        <dbReference type="ARBA" id="ARBA00023125"/>
    </source>
</evidence>
<dbReference type="GO" id="GO:0009432">
    <property type="term" value="P:SOS response"/>
    <property type="evidence" value="ECO:0007669"/>
    <property type="project" value="UniProtKB-UniRule"/>
</dbReference>
<dbReference type="Gene3D" id="1.20.1050.90">
    <property type="entry name" value="RecF/RecN/SMC, N-terminal domain"/>
    <property type="match status" value="1"/>
</dbReference>
<dbReference type="Gene3D" id="3.40.50.300">
    <property type="entry name" value="P-loop containing nucleotide triphosphate hydrolases"/>
    <property type="match status" value="1"/>
</dbReference>
<keyword evidence="8 9" id="KW-0238">DNA-binding</keyword>
<reference evidence="12 13" key="1">
    <citation type="submission" date="2014-09" db="EMBL/GenBank/DDBJ databases">
        <title>Xanthomonadaceae 3.5X direct submission.</title>
        <authorList>
            <person name="Fang T."/>
            <person name="Wang H."/>
        </authorList>
    </citation>
    <scope>NUCLEOTIDE SEQUENCE [LARGE SCALE GENOMIC DNA]</scope>
    <source>
        <strain evidence="12 13">3.5X</strain>
    </source>
</reference>
<dbReference type="Pfam" id="PF02463">
    <property type="entry name" value="SMC_N"/>
    <property type="match status" value="1"/>
</dbReference>
<dbReference type="OrthoDB" id="9803889at2"/>
<gene>
    <name evidence="9" type="primary">recF</name>
    <name evidence="12" type="ORF">LF63_0100530</name>
</gene>
<dbReference type="HOGENOM" id="CLU_040267_0_0_6"/>
<keyword evidence="4 9" id="KW-0963">Cytoplasm</keyword>
<keyword evidence="5 9" id="KW-0235">DNA replication</keyword>
<evidence type="ECO:0000259" key="11">
    <source>
        <dbReference type="Pfam" id="PF02463"/>
    </source>
</evidence>
<dbReference type="PROSITE" id="PS00618">
    <property type="entry name" value="RECF_2"/>
    <property type="match status" value="1"/>
</dbReference>
<dbReference type="InterPro" id="IPR027417">
    <property type="entry name" value="P-loop_NTPase"/>
</dbReference>
<evidence type="ECO:0000256" key="4">
    <source>
        <dbReference type="ARBA" id="ARBA00022490"/>
    </source>
</evidence>
<dbReference type="InterPro" id="IPR018078">
    <property type="entry name" value="DNA-binding_RecF_CS"/>
</dbReference>
<protein>
    <recommendedName>
        <fullName evidence="3 9">DNA replication and repair protein RecF</fullName>
    </recommendedName>
</protein>
<feature type="binding site" evidence="9">
    <location>
        <begin position="30"/>
        <end position="37"/>
    </location>
    <ligand>
        <name>ATP</name>
        <dbReference type="ChEBI" id="CHEBI:30616"/>
    </ligand>
</feature>
<dbReference type="AlphaFoldDB" id="A0A099CZZ5"/>
<comment type="function">
    <text evidence="9 10">The RecF protein is involved in DNA metabolism; it is required for DNA replication and normal SOS inducibility. RecF binds preferentially to single-stranded, linear DNA. It also seems to bind ATP.</text>
</comment>
<dbReference type="GO" id="GO:0005737">
    <property type="term" value="C:cytoplasm"/>
    <property type="evidence" value="ECO:0007669"/>
    <property type="project" value="UniProtKB-SubCell"/>
</dbReference>
<evidence type="ECO:0000256" key="1">
    <source>
        <dbReference type="ARBA" id="ARBA00004496"/>
    </source>
</evidence>
<dbReference type="GO" id="GO:0006302">
    <property type="term" value="P:double-strand break repair"/>
    <property type="evidence" value="ECO:0007669"/>
    <property type="project" value="TreeGrafter"/>
</dbReference>
<evidence type="ECO:0000313" key="13">
    <source>
        <dbReference type="Proteomes" id="UP000029708"/>
    </source>
</evidence>
<evidence type="ECO:0000256" key="7">
    <source>
        <dbReference type="ARBA" id="ARBA00022840"/>
    </source>
</evidence>
<dbReference type="EMBL" id="JROI01000002">
    <property type="protein sequence ID" value="KGI79167.1"/>
    <property type="molecule type" value="Genomic_DNA"/>
</dbReference>
<dbReference type="GO" id="GO:0003697">
    <property type="term" value="F:single-stranded DNA binding"/>
    <property type="evidence" value="ECO:0007669"/>
    <property type="project" value="UniProtKB-UniRule"/>
</dbReference>
<dbReference type="InterPro" id="IPR003395">
    <property type="entry name" value="RecF/RecN/SMC_N"/>
</dbReference>
<dbReference type="GO" id="GO:0000731">
    <property type="term" value="P:DNA synthesis involved in DNA repair"/>
    <property type="evidence" value="ECO:0007669"/>
    <property type="project" value="TreeGrafter"/>
</dbReference>
<proteinExistence type="inferred from homology"/>
<evidence type="ECO:0000256" key="6">
    <source>
        <dbReference type="ARBA" id="ARBA00022741"/>
    </source>
</evidence>
<comment type="caution">
    <text evidence="12">The sequence shown here is derived from an EMBL/GenBank/DDBJ whole genome shotgun (WGS) entry which is preliminary data.</text>
</comment>
<dbReference type="HAMAP" id="MF_00365">
    <property type="entry name" value="RecF"/>
    <property type="match status" value="1"/>
</dbReference>
<accession>A0A099CZZ5</accession>
<keyword evidence="7 9" id="KW-0067">ATP-binding</keyword>
<dbReference type="PROSITE" id="PS00617">
    <property type="entry name" value="RECF_1"/>
    <property type="match status" value="1"/>
</dbReference>
<dbReference type="STRING" id="1543381.LF63_0100530"/>
<comment type="similarity">
    <text evidence="2 9 10">Belongs to the RecF family.</text>
</comment>
<evidence type="ECO:0000256" key="10">
    <source>
        <dbReference type="RuleBase" id="RU000578"/>
    </source>
</evidence>
<keyword evidence="13" id="KW-1185">Reference proteome</keyword>
<dbReference type="RefSeq" id="WP_043098908.1">
    <property type="nucleotide sequence ID" value="NZ_JACHET010000001.1"/>
</dbReference>
<dbReference type="PANTHER" id="PTHR32182:SF0">
    <property type="entry name" value="DNA REPLICATION AND REPAIR PROTEIN RECF"/>
    <property type="match status" value="1"/>
</dbReference>
<evidence type="ECO:0000313" key="12">
    <source>
        <dbReference type="EMBL" id="KGI79167.1"/>
    </source>
</evidence>
<keyword evidence="9 10" id="KW-0234">DNA repair</keyword>
<feature type="domain" description="RecF/RecN/SMC N-terminal" evidence="11">
    <location>
        <begin position="2"/>
        <end position="338"/>
    </location>
</feature>
<evidence type="ECO:0000256" key="9">
    <source>
        <dbReference type="HAMAP-Rule" id="MF_00365"/>
    </source>
</evidence>
<comment type="subcellular location">
    <subcellularLocation>
        <location evidence="1 9 10">Cytoplasm</location>
    </subcellularLocation>
</comment>
<dbReference type="PANTHER" id="PTHR32182">
    <property type="entry name" value="DNA REPLICATION AND REPAIR PROTEIN RECF"/>
    <property type="match status" value="1"/>
</dbReference>
<dbReference type="Proteomes" id="UP000029708">
    <property type="component" value="Unassembled WGS sequence"/>
</dbReference>
<evidence type="ECO:0000256" key="5">
    <source>
        <dbReference type="ARBA" id="ARBA00022705"/>
    </source>
</evidence>
<dbReference type="InterPro" id="IPR042174">
    <property type="entry name" value="RecF_2"/>
</dbReference>
<name>A0A099CZZ5_9GAMM</name>
<dbReference type="NCBIfam" id="TIGR00611">
    <property type="entry name" value="recf"/>
    <property type="match status" value="1"/>
</dbReference>
<dbReference type="InterPro" id="IPR001238">
    <property type="entry name" value="DNA-binding_RecF"/>
</dbReference>
<evidence type="ECO:0000256" key="2">
    <source>
        <dbReference type="ARBA" id="ARBA00008016"/>
    </source>
</evidence>
<keyword evidence="9 10" id="KW-0742">SOS response</keyword>
<dbReference type="GO" id="GO:0006260">
    <property type="term" value="P:DNA replication"/>
    <property type="evidence" value="ECO:0007669"/>
    <property type="project" value="UniProtKB-UniRule"/>
</dbReference>
<keyword evidence="9 10" id="KW-0227">DNA damage</keyword>
<dbReference type="SUPFAM" id="SSF52540">
    <property type="entry name" value="P-loop containing nucleoside triphosphate hydrolases"/>
    <property type="match status" value="1"/>
</dbReference>